<dbReference type="GO" id="GO:0003735">
    <property type="term" value="F:structural constituent of ribosome"/>
    <property type="evidence" value="ECO:0007669"/>
    <property type="project" value="InterPro"/>
</dbReference>
<keyword evidence="6" id="KW-0699">rRNA-binding</keyword>
<evidence type="ECO:0000256" key="2">
    <source>
        <dbReference type="ARBA" id="ARBA00008889"/>
    </source>
</evidence>
<accession>A0A3A4NKU2</accession>
<dbReference type="InterPro" id="IPR001790">
    <property type="entry name" value="Ribosomal_uL10"/>
</dbReference>
<dbReference type="Gene3D" id="3.30.70.1730">
    <property type="match status" value="1"/>
</dbReference>
<evidence type="ECO:0000256" key="1">
    <source>
        <dbReference type="ARBA" id="ARBA00002633"/>
    </source>
</evidence>
<comment type="subunit">
    <text evidence="6">Part of the ribosomal stalk of the 50S ribosomal subunit. The N-terminus interacts with L11 and the large rRNA to form the base of the stalk. The C-terminus forms an elongated spine to which L12 dimers bind in a sequential fashion forming a multimeric L10(L12)X complex.</text>
</comment>
<evidence type="ECO:0000313" key="7">
    <source>
        <dbReference type="EMBL" id="RJP19165.1"/>
    </source>
</evidence>
<dbReference type="InterPro" id="IPR022973">
    <property type="entry name" value="Ribosomal_uL10_bac"/>
</dbReference>
<gene>
    <name evidence="6" type="primary">rplJ</name>
    <name evidence="7" type="ORF">C4520_13320</name>
</gene>
<dbReference type="GO" id="GO:0006412">
    <property type="term" value="P:translation"/>
    <property type="evidence" value="ECO:0007669"/>
    <property type="project" value="UniProtKB-UniRule"/>
</dbReference>
<dbReference type="EMBL" id="QZKU01000092">
    <property type="protein sequence ID" value="RJP19165.1"/>
    <property type="molecule type" value="Genomic_DNA"/>
</dbReference>
<protein>
    <recommendedName>
        <fullName evidence="5 6">Large ribosomal subunit protein uL10</fullName>
    </recommendedName>
</protein>
<proteinExistence type="inferred from homology"/>
<evidence type="ECO:0000313" key="8">
    <source>
        <dbReference type="Proteomes" id="UP000265882"/>
    </source>
</evidence>
<keyword evidence="3 6" id="KW-0689">Ribosomal protein</keyword>
<dbReference type="InterPro" id="IPR043141">
    <property type="entry name" value="Ribosomal_uL10-like_sf"/>
</dbReference>
<evidence type="ECO:0000256" key="3">
    <source>
        <dbReference type="ARBA" id="ARBA00022980"/>
    </source>
</evidence>
<dbReference type="PANTHER" id="PTHR11560">
    <property type="entry name" value="39S RIBOSOMAL PROTEIN L10, MITOCHONDRIAL"/>
    <property type="match status" value="1"/>
</dbReference>
<dbReference type="GO" id="GO:0070180">
    <property type="term" value="F:large ribosomal subunit rRNA binding"/>
    <property type="evidence" value="ECO:0007669"/>
    <property type="project" value="UniProtKB-UniRule"/>
</dbReference>
<evidence type="ECO:0000256" key="5">
    <source>
        <dbReference type="ARBA" id="ARBA00035202"/>
    </source>
</evidence>
<dbReference type="AlphaFoldDB" id="A0A3A4NKU2"/>
<organism evidence="7 8">
    <name type="scientific">Abyssobacteria bacterium (strain SURF_5)</name>
    <dbReference type="NCBI Taxonomy" id="2093360"/>
    <lineage>
        <taxon>Bacteria</taxon>
        <taxon>Pseudomonadati</taxon>
        <taxon>Candidatus Hydrogenedentota</taxon>
        <taxon>Candidatus Abyssobacteria</taxon>
    </lineage>
</organism>
<name>A0A3A4NKU2_ABYX5</name>
<dbReference type="SUPFAM" id="SSF160369">
    <property type="entry name" value="Ribosomal protein L10-like"/>
    <property type="match status" value="1"/>
</dbReference>
<comment type="function">
    <text evidence="1 6">Forms part of the ribosomal stalk, playing a central role in the interaction of the ribosome with GTP-bound translation factors.</text>
</comment>
<reference evidence="7 8" key="1">
    <citation type="journal article" date="2017" name="ISME J.">
        <title>Energy and carbon metabolisms in a deep terrestrial subsurface fluid microbial community.</title>
        <authorList>
            <person name="Momper L."/>
            <person name="Jungbluth S.P."/>
            <person name="Lee M.D."/>
            <person name="Amend J.P."/>
        </authorList>
    </citation>
    <scope>NUCLEOTIDE SEQUENCE [LARGE SCALE GENOMIC DNA]</scope>
    <source>
        <strain evidence="7">SURF_5</strain>
    </source>
</reference>
<dbReference type="InterPro" id="IPR047865">
    <property type="entry name" value="Ribosomal_uL10_bac_type"/>
</dbReference>
<evidence type="ECO:0000256" key="4">
    <source>
        <dbReference type="ARBA" id="ARBA00023274"/>
    </source>
</evidence>
<sequence length="172" mass="18867">MARPEKEKLVDELKQRLTDSEVSILTEYTGLNVQAMTDLRNQLRKAAVDYRVFKNTLARIAAQQTGLEEVLQFIQGATGYAFSNDPVATAKVLADFSKANPNMKIKCAVLKGKVVAGERVQAIASLPPREVLLAQVLGQMKAPMTGLVNVLSGPIRNLIYAIEDLRKKKEAA</sequence>
<dbReference type="Gene3D" id="6.10.250.290">
    <property type="match status" value="1"/>
</dbReference>
<dbReference type="GO" id="GO:0015934">
    <property type="term" value="C:large ribosomal subunit"/>
    <property type="evidence" value="ECO:0007669"/>
    <property type="project" value="InterPro"/>
</dbReference>
<keyword evidence="4 6" id="KW-0687">Ribonucleoprotein</keyword>
<dbReference type="NCBIfam" id="NF000955">
    <property type="entry name" value="PRK00099.1-1"/>
    <property type="match status" value="1"/>
</dbReference>
<dbReference type="HAMAP" id="MF_00362">
    <property type="entry name" value="Ribosomal_uL10"/>
    <property type="match status" value="1"/>
</dbReference>
<dbReference type="InterPro" id="IPR002363">
    <property type="entry name" value="Ribosomal_uL10_CS_bac"/>
</dbReference>
<dbReference type="PROSITE" id="PS01109">
    <property type="entry name" value="RIBOSOMAL_L10"/>
    <property type="match status" value="1"/>
</dbReference>
<dbReference type="CDD" id="cd05797">
    <property type="entry name" value="Ribosomal_L10"/>
    <property type="match status" value="1"/>
</dbReference>
<dbReference type="Pfam" id="PF00466">
    <property type="entry name" value="Ribosomal_L10"/>
    <property type="match status" value="1"/>
</dbReference>
<evidence type="ECO:0000256" key="6">
    <source>
        <dbReference type="HAMAP-Rule" id="MF_00362"/>
    </source>
</evidence>
<keyword evidence="6" id="KW-0694">RNA-binding</keyword>
<comment type="caution">
    <text evidence="7">The sequence shown here is derived from an EMBL/GenBank/DDBJ whole genome shotgun (WGS) entry which is preliminary data.</text>
</comment>
<dbReference type="Proteomes" id="UP000265882">
    <property type="component" value="Unassembled WGS sequence"/>
</dbReference>
<comment type="similarity">
    <text evidence="2 6">Belongs to the universal ribosomal protein uL10 family.</text>
</comment>